<evidence type="ECO:0000313" key="3">
    <source>
        <dbReference type="Proteomes" id="UP000199627"/>
    </source>
</evidence>
<evidence type="ECO:0000313" key="2">
    <source>
        <dbReference type="EMBL" id="SDQ07530.1"/>
    </source>
</evidence>
<keyword evidence="1" id="KW-0812">Transmembrane</keyword>
<dbReference type="Proteomes" id="UP000199627">
    <property type="component" value="Unassembled WGS sequence"/>
</dbReference>
<sequence>MPLDFFDFFDAASSALELLSNAAPDFEKDESLIKKKKPKYVIEKISLVLILISSGLLFWVLRDPLPVQNPFQSIVIAILIGIFITSTVCLAIYFLESFSFKSFFSMLFFCTSLIAFFTASVLCLYFKSGLF</sequence>
<dbReference type="AlphaFoldDB" id="A0A1H0XXA4"/>
<reference evidence="3" key="1">
    <citation type="submission" date="2016-10" db="EMBL/GenBank/DDBJ databases">
        <authorList>
            <person name="Varghese N."/>
            <person name="Submissions S."/>
        </authorList>
    </citation>
    <scope>NUCLEOTIDE SEQUENCE [LARGE SCALE GENOMIC DNA]</scope>
    <source>
        <strain evidence="3">DSM 17072</strain>
    </source>
</reference>
<keyword evidence="1" id="KW-0472">Membrane</keyword>
<feature type="transmembrane region" description="Helical" evidence="1">
    <location>
        <begin position="73"/>
        <end position="95"/>
    </location>
</feature>
<keyword evidence="3" id="KW-1185">Reference proteome</keyword>
<evidence type="ECO:0000256" key="1">
    <source>
        <dbReference type="SAM" id="Phobius"/>
    </source>
</evidence>
<name>A0A1H0XXA4_9FLAO</name>
<accession>A0A1H0XXA4</accession>
<feature type="transmembrane region" description="Helical" evidence="1">
    <location>
        <begin position="41"/>
        <end position="61"/>
    </location>
</feature>
<dbReference type="EMBL" id="FNKL01000001">
    <property type="protein sequence ID" value="SDQ07530.1"/>
    <property type="molecule type" value="Genomic_DNA"/>
</dbReference>
<dbReference type="STRING" id="311333.SAMN05421664_0335"/>
<keyword evidence="1" id="KW-1133">Transmembrane helix</keyword>
<protein>
    <recommendedName>
        <fullName evidence="4">Branched-chain amino acid ABC transporter substrate-binding protein</fullName>
    </recommendedName>
</protein>
<proteinExistence type="predicted"/>
<feature type="transmembrane region" description="Helical" evidence="1">
    <location>
        <begin position="107"/>
        <end position="127"/>
    </location>
</feature>
<evidence type="ECO:0008006" key="4">
    <source>
        <dbReference type="Google" id="ProtNLM"/>
    </source>
</evidence>
<gene>
    <name evidence="2" type="ORF">SAMN05421664_0335</name>
</gene>
<organism evidence="2 3">
    <name type="scientific">Chryseobacterium soldanellicola</name>
    <dbReference type="NCBI Taxonomy" id="311333"/>
    <lineage>
        <taxon>Bacteria</taxon>
        <taxon>Pseudomonadati</taxon>
        <taxon>Bacteroidota</taxon>
        <taxon>Flavobacteriia</taxon>
        <taxon>Flavobacteriales</taxon>
        <taxon>Weeksellaceae</taxon>
        <taxon>Chryseobacterium group</taxon>
        <taxon>Chryseobacterium</taxon>
    </lineage>
</organism>